<evidence type="ECO:0000313" key="1">
    <source>
        <dbReference type="EMBL" id="ODJ88048.1"/>
    </source>
</evidence>
<evidence type="ECO:0000313" key="2">
    <source>
        <dbReference type="Proteomes" id="UP000094769"/>
    </source>
</evidence>
<organism evidence="1 2">
    <name type="scientific">Candidatus Thiodiazotropha endolucinida</name>
    <dbReference type="NCBI Taxonomy" id="1655433"/>
    <lineage>
        <taxon>Bacteria</taxon>
        <taxon>Pseudomonadati</taxon>
        <taxon>Pseudomonadota</taxon>
        <taxon>Gammaproteobacteria</taxon>
        <taxon>Chromatiales</taxon>
        <taxon>Sedimenticolaceae</taxon>
        <taxon>Candidatus Thiodiazotropha</taxon>
    </lineage>
</organism>
<comment type="caution">
    <text evidence="1">The sequence shown here is derived from an EMBL/GenBank/DDBJ whole genome shotgun (WGS) entry which is preliminary data.</text>
</comment>
<protein>
    <submittedName>
        <fullName evidence="1">Uncharacterized protein</fullName>
    </submittedName>
</protein>
<reference evidence="1 2" key="1">
    <citation type="submission" date="2016-06" db="EMBL/GenBank/DDBJ databases">
        <title>Genome sequence of endosymbiont of Candidatus Endolucinida thiodiazotropha.</title>
        <authorList>
            <person name="Poehlein A."/>
            <person name="Koenig S."/>
            <person name="Heiden S.E."/>
            <person name="Thuermer A."/>
            <person name="Voget S."/>
            <person name="Daniel R."/>
            <person name="Markert S."/>
            <person name="Gros O."/>
            <person name="Schweder T."/>
        </authorList>
    </citation>
    <scope>NUCLEOTIDE SEQUENCE [LARGE SCALE GENOMIC DNA]</scope>
    <source>
        <strain evidence="1 2">COS</strain>
    </source>
</reference>
<gene>
    <name evidence="1" type="ORF">CODIS_18220</name>
</gene>
<name>A0A7Z1AG08_9GAMM</name>
<dbReference type="AlphaFoldDB" id="A0A7Z1AG08"/>
<accession>A0A7Z1AG08</accession>
<sequence>MPQGIQLQELKCKIDTALLFSGVGQDYISQLRD</sequence>
<proteinExistence type="predicted"/>
<dbReference type="EMBL" id="MARB01000008">
    <property type="protein sequence ID" value="ODJ88048.1"/>
    <property type="molecule type" value="Genomic_DNA"/>
</dbReference>
<keyword evidence="2" id="KW-1185">Reference proteome</keyword>
<dbReference type="Proteomes" id="UP000094769">
    <property type="component" value="Unassembled WGS sequence"/>
</dbReference>